<evidence type="ECO:0000313" key="3">
    <source>
        <dbReference type="Proteomes" id="UP000005206"/>
    </source>
</evidence>
<dbReference type="GeneID" id="9675055"/>
<feature type="region of interest" description="Disordered" evidence="1">
    <location>
        <begin position="154"/>
        <end position="193"/>
    </location>
</feature>
<dbReference type="EMBL" id="GG698900">
    <property type="protein sequence ID" value="EEU44953.1"/>
    <property type="molecule type" value="Genomic_DNA"/>
</dbReference>
<dbReference type="KEGG" id="nhe:NECHADRAFT_85219"/>
<feature type="compositionally biased region" description="Low complexity" evidence="1">
    <location>
        <begin position="167"/>
        <end position="180"/>
    </location>
</feature>
<feature type="compositionally biased region" description="Basic residues" evidence="1">
    <location>
        <begin position="181"/>
        <end position="193"/>
    </location>
</feature>
<proteinExistence type="predicted"/>
<dbReference type="AlphaFoldDB" id="C7YVB7"/>
<dbReference type="HOGENOM" id="CLU_1409141_0_0_1"/>
<protein>
    <submittedName>
        <fullName evidence="2">Uncharacterized protein</fullName>
    </submittedName>
</protein>
<dbReference type="RefSeq" id="XP_003050666.1">
    <property type="nucleotide sequence ID" value="XM_003050620.1"/>
</dbReference>
<keyword evidence="3" id="KW-1185">Reference proteome</keyword>
<dbReference type="InParanoid" id="C7YVB7"/>
<sequence length="193" mass="22101">MAPNKKPAHIKVFPIPRLSDTRTETNGRRFQYCDETHGAILNALLDKADEPNNLGVVLNQGFDKFHILMQKCNLGPRDRWHRKTTAIRDCVDWVRARAREHGALIFEQNRWVRGRSFKSDAEATEWLDTKISGRARPTSLNQSLPALDTLSLADSEPDEYVTQNTGRRVSFSQPSPSRSRSSSRTRRFSLRNP</sequence>
<dbReference type="VEuPathDB" id="FungiDB:NECHADRAFT_85219"/>
<organism evidence="2 3">
    <name type="scientific">Fusarium vanettenii (strain ATCC MYA-4622 / CBS 123669 / FGSC 9596 / NRRL 45880 / 77-13-4)</name>
    <name type="common">Fusarium solani subsp. pisi</name>
    <dbReference type="NCBI Taxonomy" id="660122"/>
    <lineage>
        <taxon>Eukaryota</taxon>
        <taxon>Fungi</taxon>
        <taxon>Dikarya</taxon>
        <taxon>Ascomycota</taxon>
        <taxon>Pezizomycotina</taxon>
        <taxon>Sordariomycetes</taxon>
        <taxon>Hypocreomycetidae</taxon>
        <taxon>Hypocreales</taxon>
        <taxon>Nectriaceae</taxon>
        <taxon>Fusarium</taxon>
        <taxon>Fusarium solani species complex</taxon>
        <taxon>Fusarium vanettenii</taxon>
    </lineage>
</organism>
<reference evidence="2 3" key="1">
    <citation type="journal article" date="2009" name="PLoS Genet.">
        <title>The genome of Nectria haematococca: contribution of supernumerary chromosomes to gene expansion.</title>
        <authorList>
            <person name="Coleman J.J."/>
            <person name="Rounsley S.D."/>
            <person name="Rodriguez-Carres M."/>
            <person name="Kuo A."/>
            <person name="Wasmann C.C."/>
            <person name="Grimwood J."/>
            <person name="Schmutz J."/>
            <person name="Taga M."/>
            <person name="White G.J."/>
            <person name="Zhou S."/>
            <person name="Schwartz D.C."/>
            <person name="Freitag M."/>
            <person name="Ma L.J."/>
            <person name="Danchin E.G."/>
            <person name="Henrissat B."/>
            <person name="Coutinho P.M."/>
            <person name="Nelson D.R."/>
            <person name="Straney D."/>
            <person name="Napoli C.A."/>
            <person name="Barker B.M."/>
            <person name="Gribskov M."/>
            <person name="Rep M."/>
            <person name="Kroken S."/>
            <person name="Molnar I."/>
            <person name="Rensing C."/>
            <person name="Kennell J.C."/>
            <person name="Zamora J."/>
            <person name="Farman M.L."/>
            <person name="Selker E.U."/>
            <person name="Salamov A."/>
            <person name="Shapiro H."/>
            <person name="Pangilinan J."/>
            <person name="Lindquist E."/>
            <person name="Lamers C."/>
            <person name="Grigoriev I.V."/>
            <person name="Geiser D.M."/>
            <person name="Covert S.F."/>
            <person name="Temporini E."/>
            <person name="Vanetten H.D."/>
        </authorList>
    </citation>
    <scope>NUCLEOTIDE SEQUENCE [LARGE SCALE GENOMIC DNA]</scope>
    <source>
        <strain evidence="3">ATCC MYA-4622 / CBS 123669 / FGSC 9596 / NRRL 45880 / 77-13-4</strain>
    </source>
</reference>
<evidence type="ECO:0000313" key="2">
    <source>
        <dbReference type="EMBL" id="EEU44953.1"/>
    </source>
</evidence>
<evidence type="ECO:0000256" key="1">
    <source>
        <dbReference type="SAM" id="MobiDB-lite"/>
    </source>
</evidence>
<name>C7YVB7_FUSV7</name>
<dbReference type="OrthoDB" id="5105559at2759"/>
<gene>
    <name evidence="2" type="ORF">NECHADRAFT_85219</name>
</gene>
<accession>C7YVB7</accession>
<dbReference type="Proteomes" id="UP000005206">
    <property type="component" value="Chromosome 9"/>
</dbReference>